<organism evidence="7 8">
    <name type="scientific">Mycobacterium ulcerans str. Harvey</name>
    <dbReference type="NCBI Taxonomy" id="1299332"/>
    <lineage>
        <taxon>Bacteria</taxon>
        <taxon>Bacillati</taxon>
        <taxon>Actinomycetota</taxon>
        <taxon>Actinomycetes</taxon>
        <taxon>Mycobacteriales</taxon>
        <taxon>Mycobacteriaceae</taxon>
        <taxon>Mycobacterium</taxon>
        <taxon>Mycobacterium ulcerans group</taxon>
    </lineage>
</organism>
<gene>
    <name evidence="7" type="ORF">I551_3329</name>
</gene>
<proteinExistence type="predicted"/>
<dbReference type="PROSITE" id="PS50850">
    <property type="entry name" value="MFS"/>
    <property type="match status" value="1"/>
</dbReference>
<keyword evidence="8" id="KW-1185">Reference proteome</keyword>
<reference evidence="7 8" key="1">
    <citation type="submission" date="2014-01" db="EMBL/GenBank/DDBJ databases">
        <authorList>
            <person name="Dobos K."/>
            <person name="Lenaerts A."/>
            <person name="Ordway D."/>
            <person name="DeGroote M.A."/>
            <person name="Parker T."/>
            <person name="Sizemore C."/>
            <person name="Tallon L.J."/>
            <person name="Sadzewicz L.K."/>
            <person name="Sengamalay N."/>
            <person name="Fraser C.M."/>
            <person name="Hine E."/>
            <person name="Shefchek K.A."/>
            <person name="Das S.P."/>
            <person name="Tettelin H."/>
        </authorList>
    </citation>
    <scope>NUCLEOTIDE SEQUENCE [LARGE SCALE GENOMIC DNA]</scope>
    <source>
        <strain evidence="7 8">Harvey</strain>
    </source>
</reference>
<evidence type="ECO:0000256" key="1">
    <source>
        <dbReference type="ARBA" id="ARBA00004651"/>
    </source>
</evidence>
<accession>A0ABP3AFX4</accession>
<comment type="caution">
    <text evidence="7">The sequence shown here is derived from an EMBL/GenBank/DDBJ whole genome shotgun (WGS) entry which is preliminary data.</text>
</comment>
<evidence type="ECO:0000313" key="7">
    <source>
        <dbReference type="EMBL" id="EUA90170.1"/>
    </source>
</evidence>
<sequence>MPVQTHRDTLWAIAIGIFMTSVDDTVVYVANPSIMAGLNTSYHMVIWVTSGYVLAYTVPSLVAGRWSTW</sequence>
<evidence type="ECO:0000259" key="6">
    <source>
        <dbReference type="PROSITE" id="PS50850"/>
    </source>
</evidence>
<evidence type="ECO:0000256" key="3">
    <source>
        <dbReference type="ARBA" id="ARBA00022989"/>
    </source>
</evidence>
<feature type="transmembrane region" description="Helical" evidence="5">
    <location>
        <begin position="9"/>
        <end position="30"/>
    </location>
</feature>
<dbReference type="Proteomes" id="UP000020681">
    <property type="component" value="Unassembled WGS sequence"/>
</dbReference>
<keyword evidence="3 5" id="KW-1133">Transmembrane helix</keyword>
<dbReference type="InterPro" id="IPR036259">
    <property type="entry name" value="MFS_trans_sf"/>
</dbReference>
<evidence type="ECO:0000256" key="4">
    <source>
        <dbReference type="ARBA" id="ARBA00023136"/>
    </source>
</evidence>
<dbReference type="InterPro" id="IPR020846">
    <property type="entry name" value="MFS_dom"/>
</dbReference>
<evidence type="ECO:0000256" key="2">
    <source>
        <dbReference type="ARBA" id="ARBA00022692"/>
    </source>
</evidence>
<evidence type="ECO:0000256" key="5">
    <source>
        <dbReference type="SAM" id="Phobius"/>
    </source>
</evidence>
<keyword evidence="2 5" id="KW-0812">Transmembrane</keyword>
<feature type="transmembrane region" description="Helical" evidence="5">
    <location>
        <begin position="42"/>
        <end position="63"/>
    </location>
</feature>
<feature type="domain" description="Major facilitator superfamily (MFS) profile" evidence="6">
    <location>
        <begin position="9"/>
        <end position="69"/>
    </location>
</feature>
<dbReference type="EMBL" id="JAOL01000107">
    <property type="protein sequence ID" value="EUA90170.1"/>
    <property type="molecule type" value="Genomic_DNA"/>
</dbReference>
<protein>
    <submittedName>
        <fullName evidence="7">Membrane protein</fullName>
    </submittedName>
</protein>
<evidence type="ECO:0000313" key="8">
    <source>
        <dbReference type="Proteomes" id="UP000020681"/>
    </source>
</evidence>
<name>A0ABP3AFX4_MYCUL</name>
<dbReference type="Gene3D" id="1.20.1250.20">
    <property type="entry name" value="MFS general substrate transporter like domains"/>
    <property type="match status" value="1"/>
</dbReference>
<dbReference type="SUPFAM" id="SSF103473">
    <property type="entry name" value="MFS general substrate transporter"/>
    <property type="match status" value="1"/>
</dbReference>
<comment type="subcellular location">
    <subcellularLocation>
        <location evidence="1">Cell membrane</location>
        <topology evidence="1">Multi-pass membrane protein</topology>
    </subcellularLocation>
</comment>
<keyword evidence="4 5" id="KW-0472">Membrane</keyword>